<reference evidence="2 3" key="1">
    <citation type="submission" date="2015-02" db="EMBL/GenBank/DDBJ databases">
        <authorList>
            <person name="Ju K.-S."/>
            <person name="Doroghazi J.R."/>
            <person name="Metcalf W."/>
        </authorList>
    </citation>
    <scope>NUCLEOTIDE SEQUENCE [LARGE SCALE GENOMIC DNA]</scope>
    <source>
        <strain evidence="2 3">NRRL ISP-5550</strain>
    </source>
</reference>
<evidence type="ECO:0000313" key="2">
    <source>
        <dbReference type="EMBL" id="KJY38072.1"/>
    </source>
</evidence>
<dbReference type="STRING" id="68223.GCA_002028425_05435"/>
<feature type="region of interest" description="Disordered" evidence="1">
    <location>
        <begin position="335"/>
        <end position="354"/>
    </location>
</feature>
<dbReference type="EMBL" id="JZWV01000079">
    <property type="protein sequence ID" value="KJY38072.1"/>
    <property type="molecule type" value="Genomic_DNA"/>
</dbReference>
<proteinExistence type="predicted"/>
<dbReference type="RefSeq" id="WP_045946015.1">
    <property type="nucleotide sequence ID" value="NZ_JZWV01000079.1"/>
</dbReference>
<sequence length="354" mass="38779">MTETLALVESPAQLLNVLEWAHAHPGEAASLTIAVLQPVDPRSRAQVRRLCRYASQAKVVWRRYEVRAGYLGRAGELVRLGRAVAAARRLVIGDLFSRTIQLLLPRSRAREVVVVDDGTATTELVALLTSGQQLTRWHQGDAKTAKGGPVNRWLAREELERAVFFTCMPVAAPPGAEVRANEYAWSRTTFGPARPRPGTDLAGSSLVETGVIDEDRYIEAVGWISRTRAAGRYLAHRRESAAKLDRIAELTGMEIVHPELPLELTALTEPIGLSLLTFASTIAYTLPIVLRGAPVRVELCEIDDAWITPDTAARSVDFLRRISSLAVARHGLASIPPQGRRRTGERSEALPAAQ</sequence>
<dbReference type="Proteomes" id="UP000033551">
    <property type="component" value="Unassembled WGS sequence"/>
</dbReference>
<accession>A0A0F4JUN7</accession>
<evidence type="ECO:0000313" key="3">
    <source>
        <dbReference type="Proteomes" id="UP000033551"/>
    </source>
</evidence>
<name>A0A0F4JUN7_9ACTN</name>
<comment type="caution">
    <text evidence="2">The sequence shown here is derived from an EMBL/GenBank/DDBJ whole genome shotgun (WGS) entry which is preliminary data.</text>
</comment>
<gene>
    <name evidence="2" type="ORF">VR44_04360</name>
</gene>
<dbReference type="AlphaFoldDB" id="A0A0F4JUN7"/>
<keyword evidence="3" id="KW-1185">Reference proteome</keyword>
<evidence type="ECO:0000256" key="1">
    <source>
        <dbReference type="SAM" id="MobiDB-lite"/>
    </source>
</evidence>
<protein>
    <submittedName>
        <fullName evidence="2">Uncharacterized protein</fullName>
    </submittedName>
</protein>
<organism evidence="2 3">
    <name type="scientific">Streptomyces katrae</name>
    <dbReference type="NCBI Taxonomy" id="68223"/>
    <lineage>
        <taxon>Bacteria</taxon>
        <taxon>Bacillati</taxon>
        <taxon>Actinomycetota</taxon>
        <taxon>Actinomycetes</taxon>
        <taxon>Kitasatosporales</taxon>
        <taxon>Streptomycetaceae</taxon>
        <taxon>Streptomyces</taxon>
    </lineage>
</organism>
<dbReference type="PATRIC" id="fig|68223.7.peg.440"/>